<accession>A0A7W6EZ56</accession>
<sequence>MSDPTDPIDPFPTQAHPPVSPFPPLDEPVAADPSSDWIGAADAHDLPTRENALVALGRFAFPPAPALDEEGEASRARRWTSQTLFVICAFLMIFNAGSLQNWARQQPPGWGQSTVDKLATVWVDQLALLGANLPVDGLRDAWRDAQAVQFDGTAKDRS</sequence>
<dbReference type="AlphaFoldDB" id="A0A7W6EZ56"/>
<feature type="region of interest" description="Disordered" evidence="1">
    <location>
        <begin position="1"/>
        <end position="37"/>
    </location>
</feature>
<evidence type="ECO:0000256" key="1">
    <source>
        <dbReference type="SAM" id="MobiDB-lite"/>
    </source>
</evidence>
<name>A0A7W6EZ56_9CAUL</name>
<evidence type="ECO:0000313" key="3">
    <source>
        <dbReference type="Proteomes" id="UP000532936"/>
    </source>
</evidence>
<dbReference type="EMBL" id="JACIDA010000001">
    <property type="protein sequence ID" value="MBB3871676.1"/>
    <property type="molecule type" value="Genomic_DNA"/>
</dbReference>
<evidence type="ECO:0000313" key="2">
    <source>
        <dbReference type="EMBL" id="MBB3871676.1"/>
    </source>
</evidence>
<proteinExistence type="predicted"/>
<organism evidence="2 3">
    <name type="scientific">Brevundimonas mediterranea</name>
    <dbReference type="NCBI Taxonomy" id="74329"/>
    <lineage>
        <taxon>Bacteria</taxon>
        <taxon>Pseudomonadati</taxon>
        <taxon>Pseudomonadota</taxon>
        <taxon>Alphaproteobacteria</taxon>
        <taxon>Caulobacterales</taxon>
        <taxon>Caulobacteraceae</taxon>
        <taxon>Brevundimonas</taxon>
    </lineage>
</organism>
<dbReference type="RefSeq" id="WP_183195829.1">
    <property type="nucleotide sequence ID" value="NZ_JACIDA010000001.1"/>
</dbReference>
<comment type="caution">
    <text evidence="2">The sequence shown here is derived from an EMBL/GenBank/DDBJ whole genome shotgun (WGS) entry which is preliminary data.</text>
</comment>
<dbReference type="Proteomes" id="UP000532936">
    <property type="component" value="Unassembled WGS sequence"/>
</dbReference>
<reference evidence="2 3" key="1">
    <citation type="submission" date="2020-08" db="EMBL/GenBank/DDBJ databases">
        <title>Genomic Encyclopedia of Type Strains, Phase IV (KMG-IV): sequencing the most valuable type-strain genomes for metagenomic binning, comparative biology and taxonomic classification.</title>
        <authorList>
            <person name="Goeker M."/>
        </authorList>
    </citation>
    <scope>NUCLEOTIDE SEQUENCE [LARGE SCALE GENOMIC DNA]</scope>
    <source>
        <strain evidence="2 3">DSM 14878</strain>
    </source>
</reference>
<protein>
    <submittedName>
        <fullName evidence="2">Uncharacterized protein</fullName>
    </submittedName>
</protein>
<gene>
    <name evidence="2" type="ORF">GGR11_001190</name>
</gene>